<reference evidence="1 2" key="1">
    <citation type="submission" date="2021-12" db="EMBL/GenBank/DDBJ databases">
        <title>Discovery of the Pendulisporaceae a myxobacterial family with distinct sporulation behavior and unique specialized metabolism.</title>
        <authorList>
            <person name="Garcia R."/>
            <person name="Popoff A."/>
            <person name="Bader C.D."/>
            <person name="Loehr J."/>
            <person name="Walesch S."/>
            <person name="Walt C."/>
            <person name="Boldt J."/>
            <person name="Bunk B."/>
            <person name="Haeckl F.J.F.P.J."/>
            <person name="Gunesch A.P."/>
            <person name="Birkelbach J."/>
            <person name="Nuebel U."/>
            <person name="Pietschmann T."/>
            <person name="Bach T."/>
            <person name="Mueller R."/>
        </authorList>
    </citation>
    <scope>NUCLEOTIDE SEQUENCE [LARGE SCALE GENOMIC DNA]</scope>
    <source>
        <strain evidence="1 2">MSr12523</strain>
    </source>
</reference>
<name>A0ABZ2K2A3_9BACT</name>
<dbReference type="RefSeq" id="WP_394842826.1">
    <property type="nucleotide sequence ID" value="NZ_CP089982.1"/>
</dbReference>
<dbReference type="EMBL" id="CP089982">
    <property type="protein sequence ID" value="WXA92209.1"/>
    <property type="molecule type" value="Genomic_DNA"/>
</dbReference>
<accession>A0ABZ2K2A3</accession>
<gene>
    <name evidence="1" type="ORF">LZC95_37860</name>
</gene>
<evidence type="ECO:0000313" key="2">
    <source>
        <dbReference type="Proteomes" id="UP001379533"/>
    </source>
</evidence>
<keyword evidence="2" id="KW-1185">Reference proteome</keyword>
<protein>
    <recommendedName>
        <fullName evidence="3">PqqD family protein</fullName>
    </recommendedName>
</protein>
<evidence type="ECO:0008006" key="3">
    <source>
        <dbReference type="Google" id="ProtNLM"/>
    </source>
</evidence>
<evidence type="ECO:0000313" key="1">
    <source>
        <dbReference type="EMBL" id="WXA92209.1"/>
    </source>
</evidence>
<organism evidence="1 2">
    <name type="scientific">Pendulispora brunnea</name>
    <dbReference type="NCBI Taxonomy" id="2905690"/>
    <lineage>
        <taxon>Bacteria</taxon>
        <taxon>Pseudomonadati</taxon>
        <taxon>Myxococcota</taxon>
        <taxon>Myxococcia</taxon>
        <taxon>Myxococcales</taxon>
        <taxon>Sorangiineae</taxon>
        <taxon>Pendulisporaceae</taxon>
        <taxon>Pendulispora</taxon>
    </lineage>
</organism>
<sequence>MSDEPKYRKVDGLRTRPVEVAGCLMAFSPLAPKIQWLDLGAWLILELSDGRSSLEIERAYFEVMGKETEELRRQLHLGLDMLVRSQLIEHDNA</sequence>
<proteinExistence type="predicted"/>
<dbReference type="Proteomes" id="UP001379533">
    <property type="component" value="Chromosome"/>
</dbReference>